<keyword evidence="1" id="KW-0067">ATP-binding</keyword>
<dbReference type="PANTHER" id="PTHR42282">
    <property type="entry name" value="PANTOATE KINASE-RELATED"/>
    <property type="match status" value="1"/>
</dbReference>
<dbReference type="GO" id="GO:0015937">
    <property type="term" value="P:coenzyme A biosynthetic process"/>
    <property type="evidence" value="ECO:0007669"/>
    <property type="project" value="UniProtKB-UniRule"/>
</dbReference>
<keyword evidence="1" id="KW-0547">Nucleotide-binding</keyword>
<keyword evidence="1" id="KW-0173">Coenzyme A biosynthesis</keyword>
<keyword evidence="1" id="KW-0808">Transferase</keyword>
<comment type="function">
    <text evidence="1">Phosphorylates (R)-pantoate to form (R)-4-phosphopantoate in the CoA biosynthesis pathway.</text>
</comment>
<dbReference type="InterPro" id="IPR014721">
    <property type="entry name" value="Ribsml_uS5_D2-typ_fold_subgr"/>
</dbReference>
<evidence type="ECO:0000313" key="3">
    <source>
        <dbReference type="EMBL" id="KZX13810.1"/>
    </source>
</evidence>
<feature type="domain" description="GHMP kinase N-terminal" evidence="2">
    <location>
        <begin position="67"/>
        <end position="141"/>
    </location>
</feature>
<comment type="catalytic activity">
    <reaction evidence="1">
        <text>(R)-pantoate + ATP = (R)-4-phosphopantoate + ADP + H(+)</text>
        <dbReference type="Rhea" id="RHEA:28246"/>
        <dbReference type="ChEBI" id="CHEBI:15378"/>
        <dbReference type="ChEBI" id="CHEBI:15980"/>
        <dbReference type="ChEBI" id="CHEBI:30616"/>
        <dbReference type="ChEBI" id="CHEBI:61294"/>
        <dbReference type="ChEBI" id="CHEBI:456216"/>
        <dbReference type="EC" id="2.7.1.169"/>
    </reaction>
</comment>
<proteinExistence type="inferred from homology"/>
<evidence type="ECO:0000256" key="1">
    <source>
        <dbReference type="HAMAP-Rule" id="MF_02223"/>
    </source>
</evidence>
<dbReference type="HAMAP" id="MF_02223">
    <property type="entry name" value="Pantoate_kinase"/>
    <property type="match status" value="1"/>
</dbReference>
<dbReference type="PATRIC" id="fig|66851.6.peg.366"/>
<gene>
    <name evidence="3" type="ORF">MBORA_03130</name>
</gene>
<dbReference type="GO" id="GO:0005524">
    <property type="term" value="F:ATP binding"/>
    <property type="evidence" value="ECO:0007669"/>
    <property type="project" value="UniProtKB-KW"/>
</dbReference>
<comment type="pathway">
    <text evidence="1">Cofactor biosynthesis; coenzyme A biosynthesis.</text>
</comment>
<dbReference type="Pfam" id="PF00288">
    <property type="entry name" value="GHMP_kinases_N"/>
    <property type="match status" value="1"/>
</dbReference>
<dbReference type="SUPFAM" id="SSF54211">
    <property type="entry name" value="Ribosomal protein S5 domain 2-like"/>
    <property type="match status" value="1"/>
</dbReference>
<sequence length="285" mass="31300">MNDTMKSSVFVPAHITGFFTIEDHYIDLKKGSLGAGFLINKGVKTTIEYCNHLEINISQGNDLIIKEILKIFEVKSPLRITQDIQLPIGAGFGTSAASALSLSLALNEFLNLGYSIETCGQIAHKVEISLGGGLGDVIAQTGKGLVLRTLPGAPGIGEIKSFNEDVYVACKSFGDISTNNIITNPNYKKIISENGKDYVDLFRKDSSLDNFLKFSYEFSKKTNLITNEVKSMIDYIDSSCDILGSSMAMLGNTLFTFSKNKEDLEKLKIDWTYVGKLNNKGIIYD</sequence>
<name>A0A166BTW2_METOA</name>
<dbReference type="GO" id="GO:0016301">
    <property type="term" value="F:kinase activity"/>
    <property type="evidence" value="ECO:0007669"/>
    <property type="project" value="UniProtKB-UniRule"/>
</dbReference>
<reference evidence="4" key="1">
    <citation type="journal article" date="2016" name="Genome Announc.">
        <title>Draft Genome Sequences of Methanobrevibacter curvatus DSM11111, Methanobrevibacter cuticularis DSM11139, Methanobrevibacter filiformis DSM11501, and Methanobrevibacter oralis DSM7256.</title>
        <authorList>
            <person name="Poehlein A."/>
            <person name="Seedorf H."/>
        </authorList>
    </citation>
    <scope>NUCLEOTIDE SEQUENCE [LARGE SCALE GENOMIC DNA]</scope>
    <source>
        <strain evidence="4">DSM 7256 / JCM 30027 / ZR</strain>
    </source>
</reference>
<organism evidence="3 4">
    <name type="scientific">Methanobrevibacter oralis</name>
    <dbReference type="NCBI Taxonomy" id="66851"/>
    <lineage>
        <taxon>Archaea</taxon>
        <taxon>Methanobacteriati</taxon>
        <taxon>Methanobacteriota</taxon>
        <taxon>Methanomada group</taxon>
        <taxon>Methanobacteria</taxon>
        <taxon>Methanobacteriales</taxon>
        <taxon>Methanobacteriaceae</taxon>
        <taxon>Methanobrevibacter</taxon>
    </lineage>
</organism>
<keyword evidence="1 3" id="KW-0418">Kinase</keyword>
<evidence type="ECO:0000313" key="4">
    <source>
        <dbReference type="Proteomes" id="UP000077428"/>
    </source>
</evidence>
<evidence type="ECO:0000259" key="2">
    <source>
        <dbReference type="Pfam" id="PF00288"/>
    </source>
</evidence>
<dbReference type="Proteomes" id="UP000077428">
    <property type="component" value="Unassembled WGS sequence"/>
</dbReference>
<dbReference type="UniPathway" id="UPA00241"/>
<dbReference type="InterPro" id="IPR006204">
    <property type="entry name" value="GHMP_kinase_N_dom"/>
</dbReference>
<dbReference type="Gene3D" id="3.30.230.10">
    <property type="match status" value="1"/>
</dbReference>
<comment type="caution">
    <text evidence="3">The sequence shown here is derived from an EMBL/GenBank/DDBJ whole genome shotgun (WGS) entry which is preliminary data.</text>
</comment>
<dbReference type="InterPro" id="IPR012043">
    <property type="entry name" value="PoK"/>
</dbReference>
<accession>A0A166BTW2</accession>
<dbReference type="STRING" id="66851.MBORA_03130"/>
<dbReference type="PANTHER" id="PTHR42282:SF1">
    <property type="entry name" value="PANTOATE KINASE"/>
    <property type="match status" value="1"/>
</dbReference>
<dbReference type="PIRSF" id="PIRSF016896">
    <property type="entry name" value="GHMP_arc_MJ0969"/>
    <property type="match status" value="1"/>
</dbReference>
<dbReference type="AlphaFoldDB" id="A0A166BTW2"/>
<dbReference type="EC" id="2.7.1.169" evidence="1"/>
<keyword evidence="4" id="KW-1185">Reference proteome</keyword>
<comment type="similarity">
    <text evidence="1">Belongs to the GHMP kinase family. PoK subfamily.</text>
</comment>
<protein>
    <recommendedName>
        <fullName evidence="1">Pantoate kinase</fullName>
        <shortName evidence="1">PoK</shortName>
        <ecNumber evidence="1">2.7.1.169</ecNumber>
    </recommendedName>
</protein>
<dbReference type="EMBL" id="LWMU01000044">
    <property type="protein sequence ID" value="KZX13810.1"/>
    <property type="molecule type" value="Genomic_DNA"/>
</dbReference>
<dbReference type="InterPro" id="IPR020568">
    <property type="entry name" value="Ribosomal_Su5_D2-typ_SF"/>
</dbReference>